<dbReference type="RefSeq" id="WP_146805078.1">
    <property type="nucleotide sequence ID" value="NZ_BJUA01000002.1"/>
</dbReference>
<accession>A0A510UQM4</accession>
<dbReference type="AlphaFoldDB" id="A0A510UQM4"/>
<name>A0A510UQM4_9CELL</name>
<dbReference type="EMBL" id="BJUA01000002">
    <property type="protein sequence ID" value="GEK16786.1"/>
    <property type="molecule type" value="Genomic_DNA"/>
</dbReference>
<sequence>MTDALSLLPAGLALPRLVRREHTLSSEWTGMLRDGVLLPVTDVVAVTGPAPPGPSDRARALGPALPRHGVLGRDSAAWVHTGARPPSRACVLVPVGVRRPAPRPDRTCAEAALGPTDVMLVAGTAVTTPERTGEDVARWLAPQDAVARLVELEALGLDLRVVRRRLDALAGRRHVRRAHTVLDVALDRACRPGRVPEVSAARRRDVPP</sequence>
<evidence type="ECO:0000313" key="2">
    <source>
        <dbReference type="Proteomes" id="UP000321386"/>
    </source>
</evidence>
<reference evidence="1 2" key="1">
    <citation type="submission" date="2019-07" db="EMBL/GenBank/DDBJ databases">
        <title>Whole genome shotgun sequence of Cellulomonas persica NBRC 101101.</title>
        <authorList>
            <person name="Hosoyama A."/>
            <person name="Uohara A."/>
            <person name="Ohji S."/>
            <person name="Ichikawa N."/>
        </authorList>
    </citation>
    <scope>NUCLEOTIDE SEQUENCE [LARGE SCALE GENOMIC DNA]</scope>
    <source>
        <strain evidence="1 2">NBRC 101101</strain>
    </source>
</reference>
<dbReference type="Proteomes" id="UP000321386">
    <property type="component" value="Unassembled WGS sequence"/>
</dbReference>
<protein>
    <recommendedName>
        <fullName evidence="3">AbiEi antitoxin C-terminal domain-containing protein</fullName>
    </recommendedName>
</protein>
<dbReference type="OrthoDB" id="3254844at2"/>
<organism evidence="1 2">
    <name type="scientific">Cellulomonas persica</name>
    <dbReference type="NCBI Taxonomy" id="76861"/>
    <lineage>
        <taxon>Bacteria</taxon>
        <taxon>Bacillati</taxon>
        <taxon>Actinomycetota</taxon>
        <taxon>Actinomycetes</taxon>
        <taxon>Micrococcales</taxon>
        <taxon>Cellulomonadaceae</taxon>
        <taxon>Cellulomonas</taxon>
    </lineage>
</organism>
<proteinExistence type="predicted"/>
<keyword evidence="2" id="KW-1185">Reference proteome</keyword>
<gene>
    <name evidence="1" type="ORF">CPE01_05190</name>
</gene>
<evidence type="ECO:0000313" key="1">
    <source>
        <dbReference type="EMBL" id="GEK16786.1"/>
    </source>
</evidence>
<comment type="caution">
    <text evidence="1">The sequence shown here is derived from an EMBL/GenBank/DDBJ whole genome shotgun (WGS) entry which is preliminary data.</text>
</comment>
<evidence type="ECO:0008006" key="3">
    <source>
        <dbReference type="Google" id="ProtNLM"/>
    </source>
</evidence>